<feature type="transmembrane region" description="Helical" evidence="16">
    <location>
        <begin position="23"/>
        <end position="42"/>
    </location>
</feature>
<dbReference type="InterPro" id="IPR016900">
    <property type="entry name" value="Alg10"/>
</dbReference>
<dbReference type="EMBL" id="AWTV01000011">
    <property type="protein sequence ID" value="KIH86377.1"/>
    <property type="molecule type" value="Genomic_DNA"/>
</dbReference>
<feature type="transmembrane region" description="Helical" evidence="16">
    <location>
        <begin position="418"/>
        <end position="437"/>
    </location>
</feature>
<evidence type="ECO:0000256" key="3">
    <source>
        <dbReference type="ARBA" id="ARBA00010600"/>
    </source>
</evidence>
<dbReference type="GO" id="GO:0006488">
    <property type="term" value="P:dolichol-linked oligosaccharide biosynthetic process"/>
    <property type="evidence" value="ECO:0007669"/>
    <property type="project" value="InterPro"/>
</dbReference>
<feature type="transmembrane region" description="Helical" evidence="16">
    <location>
        <begin position="452"/>
        <end position="474"/>
    </location>
</feature>
<evidence type="ECO:0000256" key="5">
    <source>
        <dbReference type="ARBA" id="ARBA00018512"/>
    </source>
</evidence>
<protein>
    <recommendedName>
        <fullName evidence="5">Dol-P-Glc:Glc(2)Man(9)GlcNAc(2)-PP-Dol alpha-1,2-glucosyltransferase</fullName>
        <ecNumber evidence="4">2.4.1.256</ecNumber>
    </recommendedName>
    <alternativeName>
        <fullName evidence="12">Asparagine-linked glycosylation protein 10</fullName>
    </alternativeName>
</protein>
<evidence type="ECO:0000256" key="14">
    <source>
        <dbReference type="ARBA" id="ARBA00048064"/>
    </source>
</evidence>
<proteinExistence type="inferred from homology"/>
<reference evidence="17 18" key="1">
    <citation type="journal article" date="2014" name="BMC Genomics">
        <title>Comparative genomics of the major fungal agents of human and animal Sporotrichosis: Sporothrix schenckii and Sporothrix brasiliensis.</title>
        <authorList>
            <person name="Teixeira M.M."/>
            <person name="de Almeida L.G."/>
            <person name="Kubitschek-Barreira P."/>
            <person name="Alves F.L."/>
            <person name="Kioshima E.S."/>
            <person name="Abadio A.K."/>
            <person name="Fernandes L."/>
            <person name="Derengowski L.S."/>
            <person name="Ferreira K.S."/>
            <person name="Souza R.C."/>
            <person name="Ruiz J.C."/>
            <person name="de Andrade N.C."/>
            <person name="Paes H.C."/>
            <person name="Nicola A.M."/>
            <person name="Albuquerque P."/>
            <person name="Gerber A.L."/>
            <person name="Martins V.P."/>
            <person name="Peconick L.D."/>
            <person name="Neto A.V."/>
            <person name="Chaucanez C.B."/>
            <person name="Silva P.A."/>
            <person name="Cunha O.L."/>
            <person name="de Oliveira F.F."/>
            <person name="dos Santos T.C."/>
            <person name="Barros A.L."/>
            <person name="Soares M.A."/>
            <person name="de Oliveira L.M."/>
            <person name="Marini M.M."/>
            <person name="Villalobos-Duno H."/>
            <person name="Cunha M.M."/>
            <person name="de Hoog S."/>
            <person name="da Silveira J.F."/>
            <person name="Henrissat B."/>
            <person name="Nino-Vega G.A."/>
            <person name="Cisalpino P.S."/>
            <person name="Mora-Montes H.M."/>
            <person name="Almeida S.R."/>
            <person name="Stajich J.E."/>
            <person name="Lopes-Bezerra L.M."/>
            <person name="Vasconcelos A.T."/>
            <person name="Felipe M.S."/>
        </authorList>
    </citation>
    <scope>NUCLEOTIDE SEQUENCE [LARGE SCALE GENOMIC DNA]</scope>
    <source>
        <strain evidence="17 18">5110</strain>
    </source>
</reference>
<evidence type="ECO:0000256" key="1">
    <source>
        <dbReference type="ARBA" id="ARBA00004477"/>
    </source>
</evidence>
<evidence type="ECO:0000256" key="16">
    <source>
        <dbReference type="SAM" id="Phobius"/>
    </source>
</evidence>
<keyword evidence="6" id="KW-0328">Glycosyltransferase</keyword>
<comment type="similarity">
    <text evidence="3">Belongs to the ALG10 glucosyltransferase family.</text>
</comment>
<evidence type="ECO:0000256" key="8">
    <source>
        <dbReference type="ARBA" id="ARBA00022692"/>
    </source>
</evidence>
<dbReference type="GO" id="GO:0005789">
    <property type="term" value="C:endoplasmic reticulum membrane"/>
    <property type="evidence" value="ECO:0007669"/>
    <property type="project" value="UniProtKB-SubCell"/>
</dbReference>
<evidence type="ECO:0000256" key="6">
    <source>
        <dbReference type="ARBA" id="ARBA00022676"/>
    </source>
</evidence>
<feature type="transmembrane region" description="Helical" evidence="16">
    <location>
        <begin position="392"/>
        <end position="411"/>
    </location>
</feature>
<dbReference type="RefSeq" id="XP_040614387.1">
    <property type="nucleotide sequence ID" value="XM_040766410.1"/>
</dbReference>
<comment type="catalytic activity">
    <reaction evidence="14">
        <text>an alpha-D-Glc-(1-&gt;3)-alpha-D-Glc-(1-&gt;3)-alpha-D-Man-(1-&gt;2)-alpha-D-Man-(1-&gt;2)-alpha-D-Man-(1-&gt;3)-[alpha-D-Man-(1-&gt;2)-alpha-D-Man-(1-&gt;3)-[alpha-D-Man-(1-&gt;2)-alpha-D-Man-(1-&gt;6)]-alpha-D-Man-(1-&gt;6)]-beta-D-Man-(1-&gt;4)-beta-D-GlcNAc-(1-&gt;4)-alpha-D-GlcNAc-diphospho-di-trans,poly-cis-dolichol + a di-trans,poly-cis-dolichyl beta-D-glucosyl phosphate = a alpha-D-Glc-(1-&gt;2)-alpha-D-Glc-(1-&gt;3)-alpha-D-Glc-(1-&gt;3)-alpha-D-Man-(1-&gt;2)-alpha-D-Man-(1-&gt;2)-alpha-D-Man-(1-&gt;3)-[alpha-D-Man-(1-&gt;2)-alpha-D-Man-(1-&gt;3)-[alpha-D-Man-(1-&gt;2)-alpha-D-Man-(1-&gt;6)]-alpha-D-Man-(1-&gt;6)]-beta-D-Man-(1-&gt;4)-beta-D-GlcNAc-(1-&gt;4)-alpha-D-GlcNAc-diphospho-di-trans,poly-cis-dolichol + a di-trans,poly-cis-dolichyl phosphate + H(+)</text>
        <dbReference type="Rhea" id="RHEA:29543"/>
        <dbReference type="Rhea" id="RHEA-COMP:19498"/>
        <dbReference type="Rhea" id="RHEA-COMP:19502"/>
        <dbReference type="Rhea" id="RHEA-COMP:19512"/>
        <dbReference type="Rhea" id="RHEA-COMP:19522"/>
        <dbReference type="ChEBI" id="CHEBI:15378"/>
        <dbReference type="ChEBI" id="CHEBI:57525"/>
        <dbReference type="ChEBI" id="CHEBI:57683"/>
        <dbReference type="ChEBI" id="CHEBI:132522"/>
        <dbReference type="ChEBI" id="CHEBI:132523"/>
        <dbReference type="EC" id="2.4.1.256"/>
    </reaction>
    <physiologicalReaction direction="left-to-right" evidence="14">
        <dbReference type="Rhea" id="RHEA:29544"/>
    </physiologicalReaction>
</comment>
<dbReference type="PANTHER" id="PTHR12989">
    <property type="entry name" value="ALPHA-1,2-GLUCOSYLTRANSFERASE ALG10"/>
    <property type="match status" value="1"/>
</dbReference>
<evidence type="ECO:0000256" key="7">
    <source>
        <dbReference type="ARBA" id="ARBA00022679"/>
    </source>
</evidence>
<dbReference type="VEuPathDB" id="FungiDB:SPBR_08172"/>
<evidence type="ECO:0000256" key="11">
    <source>
        <dbReference type="ARBA" id="ARBA00023136"/>
    </source>
</evidence>
<feature type="transmembrane region" description="Helical" evidence="16">
    <location>
        <begin position="580"/>
        <end position="602"/>
    </location>
</feature>
<keyword evidence="7 17" id="KW-0808">Transferase</keyword>
<dbReference type="Proteomes" id="UP000031575">
    <property type="component" value="Unassembled WGS sequence"/>
</dbReference>
<evidence type="ECO:0000256" key="10">
    <source>
        <dbReference type="ARBA" id="ARBA00022989"/>
    </source>
</evidence>
<comment type="pathway">
    <text evidence="2">Protein modification; protein glycosylation.</text>
</comment>
<feature type="region of interest" description="Disordered" evidence="15">
    <location>
        <begin position="627"/>
        <end position="695"/>
    </location>
</feature>
<feature type="transmembrane region" description="Helical" evidence="16">
    <location>
        <begin position="261"/>
        <end position="285"/>
    </location>
</feature>
<evidence type="ECO:0000256" key="13">
    <source>
        <dbReference type="ARBA" id="ARBA00044727"/>
    </source>
</evidence>
<evidence type="ECO:0000256" key="12">
    <source>
        <dbReference type="ARBA" id="ARBA00032069"/>
    </source>
</evidence>
<dbReference type="AlphaFoldDB" id="A0A0C2IN11"/>
<dbReference type="GeneID" id="63681331"/>
<keyword evidence="10 16" id="KW-1133">Transmembrane helix</keyword>
<keyword evidence="11 16" id="KW-0472">Membrane</keyword>
<name>A0A0C2IN11_9PEZI</name>
<dbReference type="UniPathway" id="UPA00378"/>
<feature type="compositionally biased region" description="Basic and acidic residues" evidence="15">
    <location>
        <begin position="685"/>
        <end position="694"/>
    </location>
</feature>
<evidence type="ECO:0000313" key="18">
    <source>
        <dbReference type="Proteomes" id="UP000031575"/>
    </source>
</evidence>
<comment type="subcellular location">
    <subcellularLocation>
        <location evidence="1">Endoplasmic reticulum membrane</location>
        <topology evidence="1">Multi-pass membrane protein</topology>
    </subcellularLocation>
</comment>
<keyword evidence="8 16" id="KW-0812">Transmembrane</keyword>
<dbReference type="Pfam" id="PF04922">
    <property type="entry name" value="DIE2_ALG10"/>
    <property type="match status" value="1"/>
</dbReference>
<evidence type="ECO:0000256" key="15">
    <source>
        <dbReference type="SAM" id="MobiDB-lite"/>
    </source>
</evidence>
<feature type="transmembrane region" description="Helical" evidence="16">
    <location>
        <begin position="795"/>
        <end position="814"/>
    </location>
</feature>
<evidence type="ECO:0000256" key="9">
    <source>
        <dbReference type="ARBA" id="ARBA00022824"/>
    </source>
</evidence>
<gene>
    <name evidence="17" type="ORF">SPBR_08172</name>
</gene>
<dbReference type="HOGENOM" id="CLU_017053_0_0_1"/>
<dbReference type="EC" id="2.4.1.256" evidence="4"/>
<feature type="transmembrane region" description="Helical" evidence="16">
    <location>
        <begin position="533"/>
        <end position="560"/>
    </location>
</feature>
<feature type="transmembrane region" description="Helical" evidence="16">
    <location>
        <begin position="306"/>
        <end position="330"/>
    </location>
</feature>
<comment type="function">
    <text evidence="13">Dol-P-Glc:Glc(2)Man(9)GlcNAc(2)-PP-Dol alpha-1,2-glucosyltransferase that operates in the biosynthetic pathway of dolichol-linked oligosaccharides, the glycan precursors employed in protein asparagine (N)-glycosylation. The assembly of dolichol-linked oligosaccharides begins on the cytosolic side of the endoplasmic reticulum membrane and finishes in its lumen. The sequential addition of sugars to dolichol pyrophosphate produces dolichol-linked oligosaccharides containing fourteen sugars, including two GlcNAcs, nine mannoses and three glucoses. Once assembled, the oligosaccharide is transferred from the lipid to nascent proteins by oligosaccharyltransferases. In the lumen of the endoplasmic reticulum, adds the third and last glucose residue from dolichyl phosphate glucose (Dol-P-Glc) onto the lipid-linked oligosaccharide intermediate Glc(2)Man(9)GlcNAc(2)-PP-Dol to produce Glc(3)Man(9)GlcNAc(2)-PP-Dol.</text>
</comment>
<evidence type="ECO:0000256" key="4">
    <source>
        <dbReference type="ARBA" id="ARBA00011967"/>
    </source>
</evidence>
<dbReference type="OrthoDB" id="4769at2759"/>
<sequence length="838" mass="91423">MTDNAPGLVAANATTIDDPKLKAFLASAVFVVPWLAWQAFVLGTSFRQRRGKPVADTNALAEGAAKLQAAAKAAKEWGTEAATDAANASPETPAETPAQTAAPPTDAAASPVSRGRPLLFMAGASLLFMFTKAWLARVLALVPEPYLDEFFHVPQAQKYCARQWYDWDDKITTPPGLYLVSVALEAMWSGVQDGCHIWALRGANSVAIMLVAVAASSCRSALEQQHHSRHRRRHGGKTTPAATTSLLSLFAYHTGLNVALFPALFFFSALYYTDVYSTLFVLLAYRLHLFRVSVPANEDVPAWSDLLAVVAGFAALVMRQTNVVWVVVYLGGLEIVQAAKTVRDLPAHRAALRAAQPPTFDSFAGMVRLYAWRYSLGDVHDPSLANAWPDDWVLSLVSVAVAAVSNSLVVLRRAWPYAAVVLGFGQFVVWNGGVVLGDKANHVATLHAAQLLYLWPLLAFFSAPLFVTHAAYYLSVAWKAVAGGKHVGDEDDKGSQEAEVAPPLSHAAFPNGDANTSTHKLLRLLHVVFVNKAYYPVYLVVVFDAMMAVVYFNTLIHPFTLADNRHYMFYVFRYTIRRSIVVRYALVPVYALTGWACWRILWLGLGAARSSLDEAAAGEYISSPFASGQSIIPDDDVEGVDGKEGEENNDATSSAVDNKKLTARQRKEKAKEAKEAKKSKKGKKAGTEGDHEAPAADVAMQETGPPAVFLSFLDEDEDGAATASRTGPTTSTALLWLLATSLSLVTAPLVEPRYFILPWVFWRLLVPAAAPAPKAASNDKKTVLASLLGKVDARLFFETAWFVAINVATMWVFLFRPYVWRGPDGSLLDEGRLQRFMW</sequence>
<feature type="region of interest" description="Disordered" evidence="15">
    <location>
        <begin position="79"/>
        <end position="111"/>
    </location>
</feature>
<accession>A0A0C2IN11</accession>
<keyword evidence="18" id="KW-1185">Reference proteome</keyword>
<evidence type="ECO:0000256" key="2">
    <source>
        <dbReference type="ARBA" id="ARBA00004922"/>
    </source>
</evidence>
<dbReference type="GO" id="GO:0106073">
    <property type="term" value="F:dolichyl pyrophosphate Glc2Man9GlcNAc2 alpha-1,2-glucosyltransferase activity"/>
    <property type="evidence" value="ECO:0007669"/>
    <property type="project" value="UniProtKB-EC"/>
</dbReference>
<organism evidence="17 18">
    <name type="scientific">Sporothrix brasiliensis 5110</name>
    <dbReference type="NCBI Taxonomy" id="1398154"/>
    <lineage>
        <taxon>Eukaryota</taxon>
        <taxon>Fungi</taxon>
        <taxon>Dikarya</taxon>
        <taxon>Ascomycota</taxon>
        <taxon>Pezizomycotina</taxon>
        <taxon>Sordariomycetes</taxon>
        <taxon>Sordariomycetidae</taxon>
        <taxon>Ophiostomatales</taxon>
        <taxon>Ophiostomataceae</taxon>
        <taxon>Sporothrix</taxon>
    </lineage>
</organism>
<comment type="caution">
    <text evidence="17">The sequence shown here is derived from an EMBL/GenBank/DDBJ whole genome shotgun (WGS) entry which is preliminary data.</text>
</comment>
<evidence type="ECO:0000313" key="17">
    <source>
        <dbReference type="EMBL" id="KIH86377.1"/>
    </source>
</evidence>
<feature type="transmembrane region" description="Helical" evidence="16">
    <location>
        <begin position="118"/>
        <end position="140"/>
    </location>
</feature>
<dbReference type="PANTHER" id="PTHR12989:SF10">
    <property type="entry name" value="DOL-P-GLC:GLC(2)MAN(9)GLCNAC(2)-PP-DOL ALPHA-1,2-GLUCOSYLTRANSFERASE-RELATED"/>
    <property type="match status" value="1"/>
</dbReference>
<keyword evidence="9" id="KW-0256">Endoplasmic reticulum</keyword>
<feature type="transmembrane region" description="Helical" evidence="16">
    <location>
        <begin position="733"/>
        <end position="750"/>
    </location>
</feature>